<dbReference type="Pfam" id="PF00521">
    <property type="entry name" value="DNA_topoisoIV"/>
    <property type="match status" value="1"/>
</dbReference>
<evidence type="ECO:0000256" key="9">
    <source>
        <dbReference type="SAM" id="Coils"/>
    </source>
</evidence>
<comment type="caution">
    <text evidence="12">The sequence shown here is derived from an EMBL/GenBank/DDBJ whole genome shotgun (WGS) entry which is preliminary data.</text>
</comment>
<evidence type="ECO:0000256" key="6">
    <source>
        <dbReference type="ARBA" id="ARBA00023235"/>
    </source>
</evidence>
<feature type="compositionally biased region" description="Gly residues" evidence="10">
    <location>
        <begin position="12"/>
        <end position="25"/>
    </location>
</feature>
<evidence type="ECO:0000256" key="1">
    <source>
        <dbReference type="ARBA" id="ARBA00000185"/>
    </source>
</evidence>
<comment type="subunit">
    <text evidence="7">Heterotetramer composed of ParC and ParE.</text>
</comment>
<dbReference type="Gene3D" id="1.10.268.10">
    <property type="entry name" value="Topoisomerase, domain 3"/>
    <property type="match status" value="1"/>
</dbReference>
<dbReference type="NCBIfam" id="NF004044">
    <property type="entry name" value="PRK05561.1"/>
    <property type="match status" value="1"/>
</dbReference>
<evidence type="ECO:0000313" key="13">
    <source>
        <dbReference type="Proteomes" id="UP001201463"/>
    </source>
</evidence>
<feature type="coiled-coil region" evidence="9">
    <location>
        <begin position="476"/>
        <end position="503"/>
    </location>
</feature>
<comment type="function">
    <text evidence="7">Topoisomerase IV is essential for chromosome segregation. It relaxes supercoiled DNA. Performs the decatenation events required during the replication of a circular DNA molecule.</text>
</comment>
<dbReference type="Gene3D" id="3.90.199.10">
    <property type="entry name" value="Topoisomerase II, domain 5"/>
    <property type="match status" value="1"/>
</dbReference>
<organism evidence="12 13">
    <name type="scientific">Pelomonas caseinilytica</name>
    <dbReference type="NCBI Taxonomy" id="2906763"/>
    <lineage>
        <taxon>Bacteria</taxon>
        <taxon>Pseudomonadati</taxon>
        <taxon>Pseudomonadota</taxon>
        <taxon>Betaproteobacteria</taxon>
        <taxon>Burkholderiales</taxon>
        <taxon>Sphaerotilaceae</taxon>
        <taxon>Roseateles</taxon>
    </lineage>
</organism>
<dbReference type="RefSeq" id="WP_233390088.1">
    <property type="nucleotide sequence ID" value="NZ_JAJTWT010000002.1"/>
</dbReference>
<dbReference type="CDD" id="cd00187">
    <property type="entry name" value="TOP4c"/>
    <property type="match status" value="1"/>
</dbReference>
<comment type="similarity">
    <text evidence="7">Belongs to the type II topoisomerase GyrA/ParC subunit family. ParC type 1 subfamily.</text>
</comment>
<dbReference type="InterPro" id="IPR013757">
    <property type="entry name" value="Topo_IIA_A_a_sf"/>
</dbReference>
<comment type="subcellular location">
    <subcellularLocation>
        <location evidence="7">Cell membrane</location>
        <topology evidence="7">Peripheral membrane protein</topology>
    </subcellularLocation>
</comment>
<evidence type="ECO:0000256" key="8">
    <source>
        <dbReference type="PROSITE-ProRule" id="PRU01384"/>
    </source>
</evidence>
<reference evidence="12 13" key="1">
    <citation type="submission" date="2021-12" db="EMBL/GenBank/DDBJ databases">
        <title>Genome seq of p7.</title>
        <authorList>
            <person name="Seo T."/>
        </authorList>
    </citation>
    <scope>NUCLEOTIDE SEQUENCE [LARGE SCALE GENOMIC DNA]</scope>
    <source>
        <strain evidence="12 13">P7</strain>
    </source>
</reference>
<dbReference type="EMBL" id="JAJTWT010000002">
    <property type="protein sequence ID" value="MCE4536619.1"/>
    <property type="molecule type" value="Genomic_DNA"/>
</dbReference>
<dbReference type="Pfam" id="PF03989">
    <property type="entry name" value="DNA_gyraseA_C"/>
    <property type="match status" value="1"/>
</dbReference>
<keyword evidence="5 7" id="KW-0472">Membrane</keyword>
<dbReference type="InterPro" id="IPR005742">
    <property type="entry name" value="TopoIV_A_Gneg"/>
</dbReference>
<evidence type="ECO:0000256" key="4">
    <source>
        <dbReference type="ARBA" id="ARBA00023125"/>
    </source>
</evidence>
<feature type="active site" description="O-(5'-phospho-DNA)-tyrosine intermediate" evidence="7 8">
    <location>
        <position position="150"/>
    </location>
</feature>
<dbReference type="SMART" id="SM00434">
    <property type="entry name" value="TOP4c"/>
    <property type="match status" value="1"/>
</dbReference>
<dbReference type="Proteomes" id="UP001201463">
    <property type="component" value="Unassembled WGS sequence"/>
</dbReference>
<dbReference type="InterPro" id="IPR006691">
    <property type="entry name" value="GyrA/parC_rep"/>
</dbReference>
<keyword evidence="3 7" id="KW-0799">Topoisomerase</keyword>
<comment type="catalytic activity">
    <reaction evidence="1 7 8">
        <text>ATP-dependent breakage, passage and rejoining of double-stranded DNA.</text>
        <dbReference type="EC" id="5.6.2.2"/>
    </reaction>
</comment>
<evidence type="ECO:0000256" key="3">
    <source>
        <dbReference type="ARBA" id="ARBA00023029"/>
    </source>
</evidence>
<protein>
    <recommendedName>
        <fullName evidence="7">DNA topoisomerase 4 subunit A</fullName>
        <ecNumber evidence="7">5.6.2.2</ecNumber>
    </recommendedName>
    <alternativeName>
        <fullName evidence="7">Topoisomerase IV subunit A</fullName>
    </alternativeName>
</protein>
<dbReference type="Gene3D" id="2.120.10.90">
    <property type="entry name" value="DNA gyrase/topoisomerase IV, subunit A, C-terminal"/>
    <property type="match status" value="1"/>
</dbReference>
<dbReference type="EC" id="5.6.2.2" evidence="7"/>
<dbReference type="InterPro" id="IPR013760">
    <property type="entry name" value="Topo_IIA-like_dom_sf"/>
</dbReference>
<keyword evidence="2 7" id="KW-1003">Cell membrane</keyword>
<dbReference type="InterPro" id="IPR050220">
    <property type="entry name" value="Type_II_DNA_Topoisomerases"/>
</dbReference>
<accession>A0ABS8X7P9</accession>
<keyword evidence="9" id="KW-0175">Coiled coil</keyword>
<dbReference type="SUPFAM" id="SSF101904">
    <property type="entry name" value="GyrA/ParC C-terminal domain-like"/>
    <property type="match status" value="1"/>
</dbReference>
<evidence type="ECO:0000256" key="7">
    <source>
        <dbReference type="HAMAP-Rule" id="MF_00936"/>
    </source>
</evidence>
<evidence type="ECO:0000313" key="12">
    <source>
        <dbReference type="EMBL" id="MCE4536619.1"/>
    </source>
</evidence>
<dbReference type="InterPro" id="IPR002205">
    <property type="entry name" value="Topo_IIA_dom_A"/>
</dbReference>
<feature type="domain" description="Topo IIA-type catalytic" evidence="11">
    <location>
        <begin position="58"/>
        <end position="548"/>
    </location>
</feature>
<dbReference type="InterPro" id="IPR035516">
    <property type="entry name" value="Gyrase/topoIV_suA_C"/>
</dbReference>
<sequence>MSSQTTIDFDGPDGGGPLDGNGSNAGNGPDDPNALTLAAYAQQAYLEYALSVVKGRALPAYSDGQKPVQRRILYSMQRLGLGWSGNSGAKPVKGAKVVGDVLGNFHPHGDQSVYDALVRMAQDFSLRYPLIDGHGNFGSRDGDGAAAMRYTEARLAPIARLLLDEIDEGTVDFRGNYDGTQQEPVELPARLPMVLLNGASGIAVGLATEIPSHNLREVAAAAVALLKDDKLGDDALYELVPGPDFPGGGQLISAPEEIRAAYASGRGSLKLRARWKIEDLARGQWQLVVTELPHGTSAQKVLEEIEELSNPKVKAGKKTLSAEQLQLKASLLAVLDGVRDESSKDAPVRIVFEPKSRTIEQQELINTLLAHTSLESSAPVNLTMIGADGRPTQKSLREVLAEWVAFRQATVRRRTEHRLAKVNDRIHVLEGRQLVLLNIDEVIRIIRESDEPKAALIARFKLSDRQAEDILEIRLRQLARLEAIKIEQELSSLRDERSKLEDILGSTTALRRVVIKEIEADARQYGDDRRTLIQAEKRVVAEVRIVDEPVTVIVSQKGWVRALKGHEVDVAAQTFKAGDALWGAFRCRSVDPLIVVGSTGRVYSVPVSALPGGRGDGQPITTLIELESGSQIAHYVAGAPTQRLVMAGSSGYGFIAQLGDLVGRQKAGKTFLALDEGEQPLLAAVPGDAVALQLGVLSAQGRLLSFPLDELKHQPKGGKGLMLMDLEAKDSVASLACFTAQLRVLGSGRGGKPREEVLKNQSLAAHAGKRARKGKTVEGLQKVLRLAAE</sequence>
<dbReference type="SUPFAM" id="SSF56719">
    <property type="entry name" value="Type II DNA topoisomerase"/>
    <property type="match status" value="1"/>
</dbReference>
<dbReference type="PROSITE" id="PS52040">
    <property type="entry name" value="TOPO_IIA"/>
    <property type="match status" value="1"/>
</dbReference>
<feature type="site" description="Interaction with DNA" evidence="7">
    <location>
        <position position="108"/>
    </location>
</feature>
<dbReference type="PANTHER" id="PTHR43493">
    <property type="entry name" value="DNA GYRASE/TOPOISOMERASE SUBUNIT A"/>
    <property type="match status" value="1"/>
</dbReference>
<dbReference type="InterPro" id="IPR013758">
    <property type="entry name" value="Topo_IIA_A/C_ab"/>
</dbReference>
<evidence type="ECO:0000256" key="5">
    <source>
        <dbReference type="ARBA" id="ARBA00023136"/>
    </source>
</evidence>
<keyword evidence="4 7" id="KW-0238">DNA-binding</keyword>
<evidence type="ECO:0000259" key="11">
    <source>
        <dbReference type="PROSITE" id="PS52040"/>
    </source>
</evidence>
<evidence type="ECO:0000256" key="2">
    <source>
        <dbReference type="ARBA" id="ARBA00022475"/>
    </source>
</evidence>
<dbReference type="NCBIfam" id="TIGR01062">
    <property type="entry name" value="parC_Gneg"/>
    <property type="match status" value="1"/>
</dbReference>
<feature type="site" description="Interaction with DNA" evidence="7">
    <location>
        <position position="106"/>
    </location>
</feature>
<dbReference type="Gene3D" id="3.30.1360.40">
    <property type="match status" value="1"/>
</dbReference>
<feature type="site" description="Interaction with DNA" evidence="7">
    <location>
        <position position="66"/>
    </location>
</feature>
<gene>
    <name evidence="7 12" type="primary">parC</name>
    <name evidence="12" type="ORF">LXT12_05075</name>
</gene>
<evidence type="ECO:0000256" key="10">
    <source>
        <dbReference type="SAM" id="MobiDB-lite"/>
    </source>
</evidence>
<dbReference type="GO" id="GO:0003918">
    <property type="term" value="F:DNA topoisomerase type II (double strand cut, ATP-hydrolyzing) activity"/>
    <property type="evidence" value="ECO:0007669"/>
    <property type="project" value="UniProtKB-EC"/>
</dbReference>
<name>A0ABS8X7P9_9BURK</name>
<dbReference type="HAMAP" id="MF_00936">
    <property type="entry name" value="ParC_type1"/>
    <property type="match status" value="1"/>
</dbReference>
<keyword evidence="6 7" id="KW-0413">Isomerase</keyword>
<keyword evidence="13" id="KW-1185">Reference proteome</keyword>
<feature type="site" description="Transition state stabilizer" evidence="7">
    <location>
        <position position="149"/>
    </location>
</feature>
<feature type="region of interest" description="Disordered" evidence="10">
    <location>
        <begin position="1"/>
        <end position="30"/>
    </location>
</feature>
<dbReference type="PANTHER" id="PTHR43493:SF1">
    <property type="entry name" value="DNA TOPOISOMERASE 4 SUBUNIT A"/>
    <property type="match status" value="1"/>
</dbReference>
<proteinExistence type="inferred from homology"/>